<organism evidence="1 2">
    <name type="scientific">Aristaeella hokkaidonensis</name>
    <dbReference type="NCBI Taxonomy" id="3046382"/>
    <lineage>
        <taxon>Bacteria</taxon>
        <taxon>Bacillati</taxon>
        <taxon>Bacillota</taxon>
        <taxon>Clostridia</taxon>
        <taxon>Eubacteriales</taxon>
        <taxon>Aristaeellaceae</taxon>
        <taxon>Aristaeella</taxon>
    </lineage>
</organism>
<dbReference type="Proteomes" id="UP000682782">
    <property type="component" value="Chromosome"/>
</dbReference>
<name>A0AC61MXW5_9FIRM</name>
<reference evidence="1" key="1">
    <citation type="submission" date="2021-01" db="EMBL/GenBank/DDBJ databases">
        <title>Complete genome sequence of Clostridiales bacterium R-7.</title>
        <authorList>
            <person name="Mahoney-Kurpe S.C."/>
            <person name="Palevich N."/>
            <person name="Koike S."/>
            <person name="Moon C.D."/>
            <person name="Attwood G.T."/>
        </authorList>
    </citation>
    <scope>NUCLEOTIDE SEQUENCE</scope>
    <source>
        <strain evidence="1">R-7</strain>
    </source>
</reference>
<sequence>MEKKEDRRVTMTRRMLKEALTELLRETDIYHVSIRELCQRADINRTTFYKYYGSQFDLLTDMENDLLVFLSNTIREYADDPVKIIETACEYMENHLEFGRLIINNNVDPLFPQKLFSLPELRETVLTRCSGQEDGPMQEYLFHFITYGAYRIISMWVNKEQREPPAEIAHLLMRLIQLE</sequence>
<protein>
    <submittedName>
        <fullName evidence="1">TetR/AcrR family transcriptional regulator</fullName>
    </submittedName>
</protein>
<keyword evidence="2" id="KW-1185">Reference proteome</keyword>
<evidence type="ECO:0000313" key="2">
    <source>
        <dbReference type="Proteomes" id="UP000682782"/>
    </source>
</evidence>
<accession>A0AC61MXW5</accession>
<gene>
    <name evidence="1" type="ORF">JYE49_03205</name>
</gene>
<proteinExistence type="predicted"/>
<dbReference type="EMBL" id="CP068393">
    <property type="protein sequence ID" value="QUC67727.1"/>
    <property type="molecule type" value="Genomic_DNA"/>
</dbReference>
<evidence type="ECO:0000313" key="1">
    <source>
        <dbReference type="EMBL" id="QUC67727.1"/>
    </source>
</evidence>